<keyword evidence="3" id="KW-1185">Reference proteome</keyword>
<reference evidence="3" key="1">
    <citation type="submission" date="2018-05" db="EMBL/GenBank/DDBJ databases">
        <title>Zavarzinia sp. HR-AS.</title>
        <authorList>
            <person name="Lee Y."/>
            <person name="Jeon C.O."/>
        </authorList>
    </citation>
    <scope>NUCLEOTIDE SEQUENCE [LARGE SCALE GENOMIC DNA]</scope>
    <source>
        <strain evidence="3">DSM 1231</strain>
    </source>
</reference>
<organism evidence="2 3">
    <name type="scientific">Zavarzinia compransoris</name>
    <dbReference type="NCBI Taxonomy" id="1264899"/>
    <lineage>
        <taxon>Bacteria</taxon>
        <taxon>Pseudomonadati</taxon>
        <taxon>Pseudomonadota</taxon>
        <taxon>Alphaproteobacteria</taxon>
        <taxon>Rhodospirillales</taxon>
        <taxon>Zavarziniaceae</taxon>
        <taxon>Zavarzinia</taxon>
    </lineage>
</organism>
<proteinExistence type="predicted"/>
<dbReference type="Pfam" id="PF13202">
    <property type="entry name" value="EF-hand_5"/>
    <property type="match status" value="3"/>
</dbReference>
<feature type="domain" description="EF-hand" evidence="1">
    <location>
        <begin position="89"/>
        <end position="107"/>
    </location>
</feature>
<sequence length="209" mass="21558">MPRAGEAQSKRAAAEHRIRRIEIAAGLASAGAIERESGPAGIGLDPAPGRIDLAQMMKRILAAAVLALAAGPPALAQPAPAGGVPLGLRLLFVAVDRNADGRIDEAEADQFVDNLFAQADSNGDARLSLAEVLAQQARLAPGAAGERAAKVQFRQMDRNRDGFVDGREANKASIAHFAFLDADKDGVITLADLAGRDLTAPSLGAAAAR</sequence>
<evidence type="ECO:0000259" key="1">
    <source>
        <dbReference type="Pfam" id="PF13202"/>
    </source>
</evidence>
<feature type="domain" description="EF-hand" evidence="1">
    <location>
        <begin position="175"/>
        <end position="193"/>
    </location>
</feature>
<dbReference type="AlphaFoldDB" id="A0A317E0S7"/>
<dbReference type="Gene3D" id="1.10.238.10">
    <property type="entry name" value="EF-hand"/>
    <property type="match status" value="2"/>
</dbReference>
<evidence type="ECO:0000313" key="2">
    <source>
        <dbReference type="EMBL" id="PWR19720.1"/>
    </source>
</evidence>
<dbReference type="InterPro" id="IPR018247">
    <property type="entry name" value="EF_Hand_1_Ca_BS"/>
</dbReference>
<dbReference type="EMBL" id="QGLF01000004">
    <property type="protein sequence ID" value="PWR19720.1"/>
    <property type="molecule type" value="Genomic_DNA"/>
</dbReference>
<evidence type="ECO:0000313" key="3">
    <source>
        <dbReference type="Proteomes" id="UP000246077"/>
    </source>
</evidence>
<dbReference type="PROSITE" id="PS00018">
    <property type="entry name" value="EF_HAND_1"/>
    <property type="match status" value="1"/>
</dbReference>
<dbReference type="Proteomes" id="UP000246077">
    <property type="component" value="Unassembled WGS sequence"/>
</dbReference>
<protein>
    <recommendedName>
        <fullName evidence="1">EF-hand domain-containing protein</fullName>
    </recommendedName>
</protein>
<accession>A0A317E0S7</accession>
<dbReference type="InterPro" id="IPR002048">
    <property type="entry name" value="EF_hand_dom"/>
</dbReference>
<gene>
    <name evidence="2" type="ORF">DKG75_14735</name>
</gene>
<feature type="domain" description="EF-hand" evidence="1">
    <location>
        <begin position="152"/>
        <end position="168"/>
    </location>
</feature>
<dbReference type="OrthoDB" id="7474785at2"/>
<dbReference type="GO" id="GO:0005509">
    <property type="term" value="F:calcium ion binding"/>
    <property type="evidence" value="ECO:0007669"/>
    <property type="project" value="InterPro"/>
</dbReference>
<name>A0A317E0S7_9PROT</name>
<dbReference type="SUPFAM" id="SSF47473">
    <property type="entry name" value="EF-hand"/>
    <property type="match status" value="1"/>
</dbReference>
<comment type="caution">
    <text evidence="2">The sequence shown here is derived from an EMBL/GenBank/DDBJ whole genome shotgun (WGS) entry which is preliminary data.</text>
</comment>
<dbReference type="InterPro" id="IPR011992">
    <property type="entry name" value="EF-hand-dom_pair"/>
</dbReference>